<reference evidence="8" key="2">
    <citation type="submission" date="2020-11" db="EMBL/GenBank/DDBJ databases">
        <authorList>
            <person name="McCartney M.A."/>
            <person name="Auch B."/>
            <person name="Kono T."/>
            <person name="Mallez S."/>
            <person name="Becker A."/>
            <person name="Gohl D.M."/>
            <person name="Silverstein K.A.T."/>
            <person name="Koren S."/>
            <person name="Bechman K.B."/>
            <person name="Herman A."/>
            <person name="Abrahante J.E."/>
            <person name="Garbe J."/>
        </authorList>
    </citation>
    <scope>NUCLEOTIDE SEQUENCE</scope>
    <source>
        <strain evidence="8">Duluth1</strain>
        <tissue evidence="8">Whole animal</tissue>
    </source>
</reference>
<dbReference type="SUPFAM" id="SSF81321">
    <property type="entry name" value="Family A G protein-coupled receptor-like"/>
    <property type="match status" value="1"/>
</dbReference>
<dbReference type="InterPro" id="IPR019427">
    <property type="entry name" value="7TM_GPCR_serpentine_rcpt_Srw"/>
</dbReference>
<evidence type="ECO:0000256" key="2">
    <source>
        <dbReference type="ARBA" id="ARBA00022692"/>
    </source>
</evidence>
<evidence type="ECO:0000256" key="4">
    <source>
        <dbReference type="ARBA" id="ARBA00023136"/>
    </source>
</evidence>
<evidence type="ECO:0000256" key="5">
    <source>
        <dbReference type="SAM" id="MobiDB-lite"/>
    </source>
</evidence>
<dbReference type="EMBL" id="JAIWYP010000001">
    <property type="protein sequence ID" value="KAH3886489.1"/>
    <property type="molecule type" value="Genomic_DNA"/>
</dbReference>
<keyword evidence="2 6" id="KW-0812">Transmembrane</keyword>
<dbReference type="PROSITE" id="PS50262">
    <property type="entry name" value="G_PROTEIN_RECEP_F1_2"/>
    <property type="match status" value="1"/>
</dbReference>
<comment type="subcellular location">
    <subcellularLocation>
        <location evidence="1">Membrane</location>
    </subcellularLocation>
</comment>
<dbReference type="PRINTS" id="PR00237">
    <property type="entry name" value="GPCRRHODOPSN"/>
</dbReference>
<keyword evidence="9" id="KW-1185">Reference proteome</keyword>
<evidence type="ECO:0000259" key="7">
    <source>
        <dbReference type="PROSITE" id="PS50262"/>
    </source>
</evidence>
<gene>
    <name evidence="8" type="ORF">DPMN_010499</name>
</gene>
<dbReference type="PANTHER" id="PTHR46273">
    <property type="entry name" value="MYOSUPPRESSIN RECEPTOR 1, ISOFORM B-RELATED"/>
    <property type="match status" value="1"/>
</dbReference>
<dbReference type="GO" id="GO:0005886">
    <property type="term" value="C:plasma membrane"/>
    <property type="evidence" value="ECO:0007669"/>
    <property type="project" value="TreeGrafter"/>
</dbReference>
<sequence>MGHYNTSESETPALQTFASTYKPIHGYFAAVVCVLGVLANILNIIVLTRKNMISSTNIILTGLAISDGLTMVFYLPFAIQSYVIYGSEPSVERDTIHNARYTLTYAIASVTLHSISIWLTVTLALFRYVFIRFPRIGAQHCNIQRAKTAVCAVVIGITIVCIPNSISYEFRSRREPKQSFNTSETEGMIWFIDVRNGTHADMLLAKFNFWIQAVIVKILPCFLLTMFSVLLVRTMQDVEKRRKKMITKRPVADGESQPSCSSMTSKRSRQSQRTTRMLVTVVILFLLTEIPQGILSLLSGLIEDFFHLIYTPLGDLLDILALINNGINFVLYCFMSKQFRDTFLSIVCGCFPNMSERRKMQTFTTSIY</sequence>
<proteinExistence type="predicted"/>
<reference evidence="8" key="1">
    <citation type="journal article" date="2019" name="bioRxiv">
        <title>The Genome of the Zebra Mussel, Dreissena polymorpha: A Resource for Invasive Species Research.</title>
        <authorList>
            <person name="McCartney M.A."/>
            <person name="Auch B."/>
            <person name="Kono T."/>
            <person name="Mallez S."/>
            <person name="Zhang Y."/>
            <person name="Obille A."/>
            <person name="Becker A."/>
            <person name="Abrahante J.E."/>
            <person name="Garbe J."/>
            <person name="Badalamenti J.P."/>
            <person name="Herman A."/>
            <person name="Mangelson H."/>
            <person name="Liachko I."/>
            <person name="Sullivan S."/>
            <person name="Sone E.D."/>
            <person name="Koren S."/>
            <person name="Silverstein K.A.T."/>
            <person name="Beckman K.B."/>
            <person name="Gohl D.M."/>
        </authorList>
    </citation>
    <scope>NUCLEOTIDE SEQUENCE</scope>
    <source>
        <strain evidence="8">Duluth1</strain>
        <tissue evidence="8">Whole animal</tissue>
    </source>
</reference>
<feature type="transmembrane region" description="Helical" evidence="6">
    <location>
        <begin position="146"/>
        <end position="166"/>
    </location>
</feature>
<evidence type="ECO:0000313" key="8">
    <source>
        <dbReference type="EMBL" id="KAH3886489.1"/>
    </source>
</evidence>
<dbReference type="InterPro" id="IPR000276">
    <property type="entry name" value="GPCR_Rhodpsn"/>
</dbReference>
<comment type="caution">
    <text evidence="8">The sequence shown here is derived from an EMBL/GenBank/DDBJ whole genome shotgun (WGS) entry which is preliminary data.</text>
</comment>
<dbReference type="Proteomes" id="UP000828390">
    <property type="component" value="Unassembled WGS sequence"/>
</dbReference>
<dbReference type="InterPro" id="IPR053219">
    <property type="entry name" value="GPCR_Dmsr-1"/>
</dbReference>
<feature type="transmembrane region" description="Helical" evidence="6">
    <location>
        <begin position="308"/>
        <end position="334"/>
    </location>
</feature>
<evidence type="ECO:0000256" key="3">
    <source>
        <dbReference type="ARBA" id="ARBA00022989"/>
    </source>
</evidence>
<dbReference type="Pfam" id="PF10324">
    <property type="entry name" value="7TM_GPCR_Srw"/>
    <property type="match status" value="1"/>
</dbReference>
<feature type="region of interest" description="Disordered" evidence="5">
    <location>
        <begin position="247"/>
        <end position="271"/>
    </location>
</feature>
<feature type="domain" description="G-protein coupled receptors family 1 profile" evidence="7">
    <location>
        <begin position="39"/>
        <end position="332"/>
    </location>
</feature>
<feature type="transmembrane region" description="Helical" evidence="6">
    <location>
        <begin position="277"/>
        <end position="302"/>
    </location>
</feature>
<feature type="compositionally biased region" description="Low complexity" evidence="5">
    <location>
        <begin position="259"/>
        <end position="271"/>
    </location>
</feature>
<dbReference type="GO" id="GO:0008528">
    <property type="term" value="F:G protein-coupled peptide receptor activity"/>
    <property type="evidence" value="ECO:0007669"/>
    <property type="project" value="InterPro"/>
</dbReference>
<feature type="transmembrane region" description="Helical" evidence="6">
    <location>
        <begin position="24"/>
        <end position="46"/>
    </location>
</feature>
<organism evidence="8 9">
    <name type="scientific">Dreissena polymorpha</name>
    <name type="common">Zebra mussel</name>
    <name type="synonym">Mytilus polymorpha</name>
    <dbReference type="NCBI Taxonomy" id="45954"/>
    <lineage>
        <taxon>Eukaryota</taxon>
        <taxon>Metazoa</taxon>
        <taxon>Spiralia</taxon>
        <taxon>Lophotrochozoa</taxon>
        <taxon>Mollusca</taxon>
        <taxon>Bivalvia</taxon>
        <taxon>Autobranchia</taxon>
        <taxon>Heteroconchia</taxon>
        <taxon>Euheterodonta</taxon>
        <taxon>Imparidentia</taxon>
        <taxon>Neoheterodontei</taxon>
        <taxon>Myida</taxon>
        <taxon>Dreissenoidea</taxon>
        <taxon>Dreissenidae</taxon>
        <taxon>Dreissena</taxon>
    </lineage>
</organism>
<dbReference type="Gene3D" id="1.20.1070.10">
    <property type="entry name" value="Rhodopsin 7-helix transmembrane proteins"/>
    <property type="match status" value="1"/>
</dbReference>
<accession>A0A9D4N395</accession>
<dbReference type="AlphaFoldDB" id="A0A9D4N395"/>
<name>A0A9D4N395_DREPO</name>
<feature type="transmembrane region" description="Helical" evidence="6">
    <location>
        <begin position="209"/>
        <end position="232"/>
    </location>
</feature>
<evidence type="ECO:0000256" key="1">
    <source>
        <dbReference type="ARBA" id="ARBA00004370"/>
    </source>
</evidence>
<dbReference type="PANTHER" id="PTHR46273:SF4">
    <property type="entry name" value="AT19640P"/>
    <property type="match status" value="1"/>
</dbReference>
<feature type="transmembrane region" description="Helical" evidence="6">
    <location>
        <begin position="58"/>
        <end position="85"/>
    </location>
</feature>
<dbReference type="CDD" id="cd14978">
    <property type="entry name" value="7tmA_FMRFamide_R-like"/>
    <property type="match status" value="1"/>
</dbReference>
<evidence type="ECO:0000256" key="6">
    <source>
        <dbReference type="SAM" id="Phobius"/>
    </source>
</evidence>
<dbReference type="OrthoDB" id="5864054at2759"/>
<dbReference type="InterPro" id="IPR017452">
    <property type="entry name" value="GPCR_Rhodpsn_7TM"/>
</dbReference>
<keyword evidence="4 6" id="KW-0472">Membrane</keyword>
<keyword evidence="3 6" id="KW-1133">Transmembrane helix</keyword>
<protein>
    <recommendedName>
        <fullName evidence="7">G-protein coupled receptors family 1 profile domain-containing protein</fullName>
    </recommendedName>
</protein>
<evidence type="ECO:0000313" key="9">
    <source>
        <dbReference type="Proteomes" id="UP000828390"/>
    </source>
</evidence>
<feature type="transmembrane region" description="Helical" evidence="6">
    <location>
        <begin position="105"/>
        <end position="126"/>
    </location>
</feature>